<dbReference type="GO" id="GO:0016020">
    <property type="term" value="C:membrane"/>
    <property type="evidence" value="ECO:0007669"/>
    <property type="project" value="UniProtKB-SubCell"/>
</dbReference>
<evidence type="ECO:0000256" key="5">
    <source>
        <dbReference type="ARBA" id="ARBA00023136"/>
    </source>
</evidence>
<comment type="subcellular location">
    <subcellularLocation>
        <location evidence="1">Membrane</location>
        <topology evidence="1">Multi-pass membrane protein</topology>
    </subcellularLocation>
</comment>
<evidence type="ECO:0000256" key="1">
    <source>
        <dbReference type="ARBA" id="ARBA00004141"/>
    </source>
</evidence>
<dbReference type="NCBIfam" id="NF001923">
    <property type="entry name" value="PRK00701.1"/>
    <property type="match status" value="1"/>
</dbReference>
<comment type="caution">
    <text evidence="8">The sequence shown here is derived from an EMBL/GenBank/DDBJ whole genome shotgun (WGS) entry which is preliminary data.</text>
</comment>
<feature type="transmembrane region" description="Helical" evidence="7">
    <location>
        <begin position="476"/>
        <end position="498"/>
    </location>
</feature>
<dbReference type="Pfam" id="PF01566">
    <property type="entry name" value="Nramp"/>
    <property type="match status" value="1"/>
</dbReference>
<keyword evidence="9" id="KW-1185">Reference proteome</keyword>
<feature type="transmembrane region" description="Helical" evidence="7">
    <location>
        <begin position="451"/>
        <end position="470"/>
    </location>
</feature>
<feature type="transmembrane region" description="Helical" evidence="7">
    <location>
        <begin position="311"/>
        <end position="335"/>
    </location>
</feature>
<evidence type="ECO:0000256" key="4">
    <source>
        <dbReference type="ARBA" id="ARBA00022989"/>
    </source>
</evidence>
<reference evidence="8 9" key="1">
    <citation type="submission" date="2024-09" db="EMBL/GenBank/DDBJ databases">
        <title>Chromosome-scale assembly of Riccia sorocarpa.</title>
        <authorList>
            <person name="Paukszto L."/>
        </authorList>
    </citation>
    <scope>NUCLEOTIDE SEQUENCE [LARGE SCALE GENOMIC DNA]</scope>
    <source>
        <strain evidence="8">LP-2024</strain>
        <tissue evidence="8">Aerial parts of the thallus</tissue>
    </source>
</reference>
<dbReference type="EMBL" id="JBJQOH010000004">
    <property type="protein sequence ID" value="KAL3688095.1"/>
    <property type="molecule type" value="Genomic_DNA"/>
</dbReference>
<keyword evidence="3 7" id="KW-0812">Transmembrane</keyword>
<feature type="transmembrane region" description="Helical" evidence="7">
    <location>
        <begin position="239"/>
        <end position="258"/>
    </location>
</feature>
<keyword evidence="5 7" id="KW-0472">Membrane</keyword>
<accession>A0ABD3H9B3</accession>
<feature type="transmembrane region" description="Helical" evidence="7">
    <location>
        <begin position="265"/>
        <end position="283"/>
    </location>
</feature>
<name>A0ABD3H9B3_9MARC</name>
<sequence>MRGCENVLRFSLKIEEFRSVNGNAVTEKKGLSLEGRGTGIMAREGEGSRAAVSSTNEVHADGGGDWVSSARELDTLEDGKSIEEESSEMEARERESLLNRGWRQANFSPSLAEVNSSVKWPEAGAPWYKKVLALIGLGFMISVAYMDPGNWATDLEGGASYGYTLLTVVLLSNICAIFLQALSLKLGIVAERDLAQACRDAYPKWVVFILWIIVEIAIAATDLAEVIGSATALYLLFKIPIWAGVLITAVDTLFILIFGFKSFRVLEFIVGVLAFLIAGIFAYELAVVDPDWGKVAKGLIPDYKILQNPDMLYTGIGILGATVMPHSLFLHSSIIQTRAYPRTKEGKKMAIKYGRWDSSISLMLAFFVNASILILSAAAFHYGANPRKDVANITDAYELLAPALGSQVAKILFGVGLLASGQNSTIIGTLAGQIVMEGFLKLRVKPWIRRFITRGIAIIPAAIIAGVGGNSGAGKLLVMTQVILSLTLSFAVIPLVHLTSSKSKMGPTFVNGWIITIFAILMATIIAGLNVFLLYQSIKENQFGSSGGV</sequence>
<feature type="transmembrane region" description="Helical" evidence="7">
    <location>
        <begin position="510"/>
        <end position="535"/>
    </location>
</feature>
<feature type="transmembrane region" description="Helical" evidence="7">
    <location>
        <begin position="161"/>
        <end position="184"/>
    </location>
</feature>
<dbReference type="NCBIfam" id="TIGR01197">
    <property type="entry name" value="nramp"/>
    <property type="match status" value="1"/>
</dbReference>
<protein>
    <submittedName>
        <fullName evidence="8">Uncharacterized protein</fullName>
    </submittedName>
</protein>
<evidence type="ECO:0000256" key="7">
    <source>
        <dbReference type="SAM" id="Phobius"/>
    </source>
</evidence>
<feature type="transmembrane region" description="Helical" evidence="7">
    <location>
        <begin position="356"/>
        <end position="379"/>
    </location>
</feature>
<feature type="transmembrane region" description="Helical" evidence="7">
    <location>
        <begin position="127"/>
        <end position="146"/>
    </location>
</feature>
<feature type="transmembrane region" description="Helical" evidence="7">
    <location>
        <begin position="205"/>
        <end position="227"/>
    </location>
</feature>
<dbReference type="PANTHER" id="PTHR11706:SF101">
    <property type="entry name" value="MANGANESE TRANSPORTER SMF1"/>
    <property type="match status" value="1"/>
</dbReference>
<dbReference type="InterPro" id="IPR001046">
    <property type="entry name" value="NRAMP_fam"/>
</dbReference>
<dbReference type="Proteomes" id="UP001633002">
    <property type="component" value="Unassembled WGS sequence"/>
</dbReference>
<dbReference type="PANTHER" id="PTHR11706">
    <property type="entry name" value="SOLUTE CARRIER PROTEIN FAMILY 11 MEMBER"/>
    <property type="match status" value="1"/>
</dbReference>
<evidence type="ECO:0000313" key="8">
    <source>
        <dbReference type="EMBL" id="KAL3688095.1"/>
    </source>
</evidence>
<dbReference type="PRINTS" id="PR00447">
    <property type="entry name" value="NATRESASSCMP"/>
</dbReference>
<organism evidence="8 9">
    <name type="scientific">Riccia sorocarpa</name>
    <dbReference type="NCBI Taxonomy" id="122646"/>
    <lineage>
        <taxon>Eukaryota</taxon>
        <taxon>Viridiplantae</taxon>
        <taxon>Streptophyta</taxon>
        <taxon>Embryophyta</taxon>
        <taxon>Marchantiophyta</taxon>
        <taxon>Marchantiopsida</taxon>
        <taxon>Marchantiidae</taxon>
        <taxon>Marchantiales</taxon>
        <taxon>Ricciaceae</taxon>
        <taxon>Riccia</taxon>
    </lineage>
</organism>
<gene>
    <name evidence="8" type="ORF">R1sor_014404</name>
</gene>
<dbReference type="AlphaFoldDB" id="A0ABD3H9B3"/>
<keyword evidence="4 7" id="KW-1133">Transmembrane helix</keyword>
<dbReference type="HAMAP" id="MF_00221">
    <property type="entry name" value="NRAMP"/>
    <property type="match status" value="1"/>
</dbReference>
<evidence type="ECO:0000313" key="9">
    <source>
        <dbReference type="Proteomes" id="UP001633002"/>
    </source>
</evidence>
<evidence type="ECO:0000256" key="3">
    <source>
        <dbReference type="ARBA" id="ARBA00022692"/>
    </source>
</evidence>
<comment type="similarity">
    <text evidence="2">Belongs to the NRAMP (TC 2.A.55) family.</text>
</comment>
<evidence type="ECO:0000256" key="2">
    <source>
        <dbReference type="ARBA" id="ARBA00009965"/>
    </source>
</evidence>
<feature type="region of interest" description="Disordered" evidence="6">
    <location>
        <begin position="45"/>
        <end position="64"/>
    </location>
</feature>
<dbReference type="NCBIfam" id="NF037982">
    <property type="entry name" value="Nramp_1"/>
    <property type="match status" value="1"/>
</dbReference>
<evidence type="ECO:0000256" key="6">
    <source>
        <dbReference type="SAM" id="MobiDB-lite"/>
    </source>
</evidence>
<proteinExistence type="inferred from homology"/>